<geneLocation type="plasmid" evidence="2">
    <name>pRJ101</name>
</geneLocation>
<keyword evidence="1" id="KW-0812">Transmembrane</keyword>
<keyword evidence="2" id="KW-0614">Plasmid</keyword>
<feature type="transmembrane region" description="Helical" evidence="1">
    <location>
        <begin position="127"/>
        <end position="149"/>
    </location>
</feature>
<evidence type="ECO:0000256" key="1">
    <source>
        <dbReference type="SAM" id="Phobius"/>
    </source>
</evidence>
<feature type="transmembrane region" description="Helical" evidence="1">
    <location>
        <begin position="12"/>
        <end position="32"/>
    </location>
</feature>
<keyword evidence="1" id="KW-1133">Transmembrane helix</keyword>
<organism evidence="2">
    <name type="scientific">Staphylococcus aureus</name>
    <dbReference type="NCBI Taxonomy" id="1280"/>
    <lineage>
        <taxon>Bacteria</taxon>
        <taxon>Bacillati</taxon>
        <taxon>Bacillota</taxon>
        <taxon>Bacilli</taxon>
        <taxon>Bacillales</taxon>
        <taxon>Staphylococcaceae</taxon>
        <taxon>Staphylococcus</taxon>
    </lineage>
</organism>
<sequence length="167" mass="19630">MYNFIYKNKNFFKLSFYVLWFISVFVMFLKIISNDSLISQTLKSADLSKEQAPIVIITSLIGNVLITIALLVIVYITLRWIVKKITNGSDRDRQLFKSMFYLNLSLKFLLFIVLSVVFQIFRIDNLAIYNIVLYTILSFLINLYILNILKKEKKYIMSIAFLLLVLI</sequence>
<dbReference type="RefSeq" id="WP_032495769.1">
    <property type="nucleotide sequence ID" value="NZ_MF706324.1"/>
</dbReference>
<name>X4YJ54_STAAU</name>
<keyword evidence="1" id="KW-0472">Membrane</keyword>
<evidence type="ECO:0000313" key="2">
    <source>
        <dbReference type="EMBL" id="AHV78691.1"/>
    </source>
</evidence>
<reference evidence="2" key="1">
    <citation type="journal article" date="2014" name="Microbiology (Mosc.)">
        <title>The gene cluster of aureocyclicin 4185: the first cyclic bacteriocin of Staphylococcus aureus.</title>
        <authorList>
            <person name="Potter A."/>
            <person name="Ceotto H."/>
            <person name="Coelho M.L."/>
            <person name="Guimaraes A.J."/>
            <person name="Bastos Mdo C."/>
        </authorList>
    </citation>
    <scope>NUCLEOTIDE SEQUENCE</scope>
    <source>
        <strain evidence="2">4185</strain>
        <plasmid evidence="2">pRJ101</plasmid>
    </source>
</reference>
<feature type="transmembrane region" description="Helical" evidence="1">
    <location>
        <begin position="99"/>
        <end position="121"/>
    </location>
</feature>
<dbReference type="AlphaFoldDB" id="X4YJ54"/>
<feature type="transmembrane region" description="Helical" evidence="1">
    <location>
        <begin position="52"/>
        <end position="78"/>
    </location>
</feature>
<proteinExistence type="predicted"/>
<gene>
    <name evidence="2" type="primary">aclD</name>
</gene>
<accession>X4YJ54</accession>
<protein>
    <submittedName>
        <fullName evidence="2">AclD</fullName>
    </submittedName>
</protein>
<dbReference type="EMBL" id="KF836421">
    <property type="protein sequence ID" value="AHV78691.1"/>
    <property type="molecule type" value="Genomic_DNA"/>
</dbReference>